<sequence length="166" mass="18890">DLFRAQLSCHPKEARGLKHCQVAQARTGEVERQRSGSNHGPSVAKKTEGKEARETKNLAKYSTSVWCLNTQIQSSSTWTTRQIMVQLEQIGSEDPPYWSPVHQVHYQQKHLLKLAKILAILALNRESELFMIEFPEDEQTRAETEALISCLKINTSRVATCRQENS</sequence>
<keyword evidence="3" id="KW-1185">Reference proteome</keyword>
<dbReference type="GeneID" id="20329272"/>
<dbReference type="AlphaFoldDB" id="A0A074Z2X5"/>
<evidence type="ECO:0000313" key="3">
    <source>
        <dbReference type="Proteomes" id="UP000054324"/>
    </source>
</evidence>
<organism evidence="2 3">
    <name type="scientific">Opisthorchis viverrini</name>
    <name type="common">Southeast Asian liver fluke</name>
    <dbReference type="NCBI Taxonomy" id="6198"/>
    <lineage>
        <taxon>Eukaryota</taxon>
        <taxon>Metazoa</taxon>
        <taxon>Spiralia</taxon>
        <taxon>Lophotrochozoa</taxon>
        <taxon>Platyhelminthes</taxon>
        <taxon>Trematoda</taxon>
        <taxon>Digenea</taxon>
        <taxon>Opisthorchiida</taxon>
        <taxon>Opisthorchiata</taxon>
        <taxon>Opisthorchiidae</taxon>
        <taxon>Opisthorchis</taxon>
    </lineage>
</organism>
<feature type="region of interest" description="Disordered" evidence="1">
    <location>
        <begin position="26"/>
        <end position="55"/>
    </location>
</feature>
<feature type="compositionally biased region" description="Basic and acidic residues" evidence="1">
    <location>
        <begin position="45"/>
        <end position="55"/>
    </location>
</feature>
<protein>
    <submittedName>
        <fullName evidence="2">Uncharacterized protein</fullName>
    </submittedName>
</protein>
<dbReference type="CTD" id="20329272"/>
<accession>A0A074Z2X5</accession>
<name>A0A074Z2X5_OPIVI</name>
<dbReference type="EMBL" id="KL596973">
    <property type="protein sequence ID" value="KER21348.1"/>
    <property type="molecule type" value="Genomic_DNA"/>
</dbReference>
<dbReference type="KEGG" id="ovi:T265_15107"/>
<dbReference type="Proteomes" id="UP000054324">
    <property type="component" value="Unassembled WGS sequence"/>
</dbReference>
<feature type="non-terminal residue" evidence="2">
    <location>
        <position position="1"/>
    </location>
</feature>
<evidence type="ECO:0000313" key="2">
    <source>
        <dbReference type="EMBL" id="KER21348.1"/>
    </source>
</evidence>
<dbReference type="RefSeq" id="XP_009174894.1">
    <property type="nucleotide sequence ID" value="XM_009176630.1"/>
</dbReference>
<reference evidence="2 3" key="1">
    <citation type="submission" date="2013-11" db="EMBL/GenBank/DDBJ databases">
        <title>Opisthorchis viverrini - life in the bile duct.</title>
        <authorList>
            <person name="Young N.D."/>
            <person name="Nagarajan N."/>
            <person name="Lin S.J."/>
            <person name="Korhonen P.K."/>
            <person name="Jex A.R."/>
            <person name="Hall R.S."/>
            <person name="Safavi-Hemami H."/>
            <person name="Kaewkong W."/>
            <person name="Bertrand D."/>
            <person name="Gao S."/>
            <person name="Seet Q."/>
            <person name="Wongkham S."/>
            <person name="Teh B.T."/>
            <person name="Wongkham C."/>
            <person name="Intapan P.M."/>
            <person name="Maleewong W."/>
            <person name="Yang X."/>
            <person name="Hu M."/>
            <person name="Wang Z."/>
            <person name="Hofmann A."/>
            <person name="Sternberg P.W."/>
            <person name="Tan P."/>
            <person name="Wang J."/>
            <person name="Gasser R.B."/>
        </authorList>
    </citation>
    <scope>NUCLEOTIDE SEQUENCE [LARGE SCALE GENOMIC DNA]</scope>
</reference>
<gene>
    <name evidence="2" type="ORF">T265_15107</name>
</gene>
<proteinExistence type="predicted"/>
<evidence type="ECO:0000256" key="1">
    <source>
        <dbReference type="SAM" id="MobiDB-lite"/>
    </source>
</evidence>